<accession>A0AC34FCB2</accession>
<sequence length="351" mass="38837">MLFQNVFAAAAAASGGHHHGGGNHGGFGQHNSMIEDPRPAGGGYLLEPKERKPKCARCRNHGIVSWLKGHKRHCKYKNCGCEKCNLIAERQRVMAAQVALKRKQAAEDAIALGLRVVSGQPLDRLPQGPVWNFNSTNESEFIENDDDEIDDEEEEDIVGGGGDKMENDEIKEEKRIIPKKSNTVTQKRRECRPGKLEPIEMLSLLFEDQDKRVLELVLEGCNGEVLDAIEQLVCARYSKKLENAKVAAAAAVAAANQHSASAMGSQNNNFSMNSLLQQQQQRPTSFSLPSPWLFPPWATIFENKQFPSQQQQQQLFTPTTSLPTPSNLNQIFDVSTDSSHKSPSPSNHSNE</sequence>
<protein>
    <submittedName>
        <fullName evidence="2">DM domain-containing protein</fullName>
    </submittedName>
</protein>
<dbReference type="Proteomes" id="UP000887579">
    <property type="component" value="Unplaced"/>
</dbReference>
<reference evidence="2" key="1">
    <citation type="submission" date="2022-11" db="UniProtKB">
        <authorList>
            <consortium name="WormBaseParasite"/>
        </authorList>
    </citation>
    <scope>IDENTIFICATION</scope>
</reference>
<organism evidence="1 2">
    <name type="scientific">Panagrolaimus sp. ES5</name>
    <dbReference type="NCBI Taxonomy" id="591445"/>
    <lineage>
        <taxon>Eukaryota</taxon>
        <taxon>Metazoa</taxon>
        <taxon>Ecdysozoa</taxon>
        <taxon>Nematoda</taxon>
        <taxon>Chromadorea</taxon>
        <taxon>Rhabditida</taxon>
        <taxon>Tylenchina</taxon>
        <taxon>Panagrolaimomorpha</taxon>
        <taxon>Panagrolaimoidea</taxon>
        <taxon>Panagrolaimidae</taxon>
        <taxon>Panagrolaimus</taxon>
    </lineage>
</organism>
<evidence type="ECO:0000313" key="2">
    <source>
        <dbReference type="WBParaSite" id="ES5_v2.g14895.t1"/>
    </source>
</evidence>
<name>A0AC34FCB2_9BILA</name>
<dbReference type="WBParaSite" id="ES5_v2.g14895.t1">
    <property type="protein sequence ID" value="ES5_v2.g14895.t1"/>
    <property type="gene ID" value="ES5_v2.g14895"/>
</dbReference>
<proteinExistence type="predicted"/>
<evidence type="ECO:0000313" key="1">
    <source>
        <dbReference type="Proteomes" id="UP000887579"/>
    </source>
</evidence>